<comment type="pathway">
    <text evidence="1">Mycotoxin biosynthesis.</text>
</comment>
<dbReference type="GO" id="GO:0043386">
    <property type="term" value="P:mycotoxin biosynthetic process"/>
    <property type="evidence" value="ECO:0007669"/>
    <property type="project" value="InterPro"/>
</dbReference>
<evidence type="ECO:0000256" key="1">
    <source>
        <dbReference type="ARBA" id="ARBA00004685"/>
    </source>
</evidence>
<reference evidence="4 5" key="1">
    <citation type="journal article" date="2020" name="ISME J.">
        <title>Uncovering the hidden diversity of litter-decomposition mechanisms in mushroom-forming fungi.</title>
        <authorList>
            <person name="Floudas D."/>
            <person name="Bentzer J."/>
            <person name="Ahren D."/>
            <person name="Johansson T."/>
            <person name="Persson P."/>
            <person name="Tunlid A."/>
        </authorList>
    </citation>
    <scope>NUCLEOTIDE SEQUENCE [LARGE SCALE GENOMIC DNA]</scope>
    <source>
        <strain evidence="4 5">CBS 146.42</strain>
    </source>
</reference>
<sequence length="200" mass="22337">MHLLDESSISFQRVLPLLFVLALSTIFNAILTWNDFRLLSSLRRDSELKYLPGRNEAPISLKPVLQLVDANGHYGMSADVEWATLLPSNHATGIHLDPTHERPYFISAYHQISCLNTLRKLYVNPGWADDTRKKDTAHHCLNVLRQAVLCNGDTTLEPSHPESHSNGKAVAAASGMEVLHRYSSFIRKLITLTDAAAPLE</sequence>
<protein>
    <submittedName>
        <fullName evidence="4">Uncharacterized protein</fullName>
    </submittedName>
</protein>
<gene>
    <name evidence="4" type="ORF">D9756_009977</name>
</gene>
<keyword evidence="3" id="KW-0472">Membrane</keyword>
<name>A0A8H5FSQ0_9AGAR</name>
<accession>A0A8H5FSQ0</accession>
<feature type="transmembrane region" description="Helical" evidence="3">
    <location>
        <begin position="14"/>
        <end position="34"/>
    </location>
</feature>
<dbReference type="PANTHER" id="PTHR33365:SF4">
    <property type="entry name" value="CYCLOCHLOROTINE BIOSYNTHESIS PROTEIN O"/>
    <property type="match status" value="1"/>
</dbReference>
<dbReference type="Proteomes" id="UP000559027">
    <property type="component" value="Unassembled WGS sequence"/>
</dbReference>
<dbReference type="Pfam" id="PF11807">
    <property type="entry name" value="UstYa"/>
    <property type="match status" value="1"/>
</dbReference>
<dbReference type="AlphaFoldDB" id="A0A8H5FSQ0"/>
<dbReference type="InterPro" id="IPR021765">
    <property type="entry name" value="UstYa-like"/>
</dbReference>
<evidence type="ECO:0000313" key="5">
    <source>
        <dbReference type="Proteomes" id="UP000559027"/>
    </source>
</evidence>
<organism evidence="4 5">
    <name type="scientific">Leucocoprinus leucothites</name>
    <dbReference type="NCBI Taxonomy" id="201217"/>
    <lineage>
        <taxon>Eukaryota</taxon>
        <taxon>Fungi</taxon>
        <taxon>Dikarya</taxon>
        <taxon>Basidiomycota</taxon>
        <taxon>Agaricomycotina</taxon>
        <taxon>Agaricomycetes</taxon>
        <taxon>Agaricomycetidae</taxon>
        <taxon>Agaricales</taxon>
        <taxon>Agaricineae</taxon>
        <taxon>Agaricaceae</taxon>
        <taxon>Leucocoprinus</taxon>
    </lineage>
</organism>
<evidence type="ECO:0000256" key="2">
    <source>
        <dbReference type="ARBA" id="ARBA00035112"/>
    </source>
</evidence>
<keyword evidence="5" id="KW-1185">Reference proteome</keyword>
<comment type="caution">
    <text evidence="4">The sequence shown here is derived from an EMBL/GenBank/DDBJ whole genome shotgun (WGS) entry which is preliminary data.</text>
</comment>
<dbReference type="OrthoDB" id="3687641at2759"/>
<keyword evidence="3" id="KW-1133">Transmembrane helix</keyword>
<dbReference type="EMBL" id="JAACJO010000026">
    <property type="protein sequence ID" value="KAF5347293.1"/>
    <property type="molecule type" value="Genomic_DNA"/>
</dbReference>
<evidence type="ECO:0000313" key="4">
    <source>
        <dbReference type="EMBL" id="KAF5347293.1"/>
    </source>
</evidence>
<keyword evidence="3" id="KW-0812">Transmembrane</keyword>
<proteinExistence type="inferred from homology"/>
<evidence type="ECO:0000256" key="3">
    <source>
        <dbReference type="SAM" id="Phobius"/>
    </source>
</evidence>
<dbReference type="PANTHER" id="PTHR33365">
    <property type="entry name" value="YALI0B05434P"/>
    <property type="match status" value="1"/>
</dbReference>
<comment type="similarity">
    <text evidence="2">Belongs to the ustYa family.</text>
</comment>